<reference evidence="1 2" key="1">
    <citation type="submission" date="2014-09" db="EMBL/GenBank/DDBJ databases">
        <authorList>
            <person name="Ellenberger Sabrina"/>
        </authorList>
    </citation>
    <scope>NUCLEOTIDE SEQUENCE [LARGE SCALE GENOMIC DNA]</scope>
    <source>
        <strain evidence="1 2">CBS 412.66</strain>
    </source>
</reference>
<name>A0A0B7N8S5_9FUNG</name>
<organism evidence="1 2">
    <name type="scientific">Parasitella parasitica</name>
    <dbReference type="NCBI Taxonomy" id="35722"/>
    <lineage>
        <taxon>Eukaryota</taxon>
        <taxon>Fungi</taxon>
        <taxon>Fungi incertae sedis</taxon>
        <taxon>Mucoromycota</taxon>
        <taxon>Mucoromycotina</taxon>
        <taxon>Mucoromycetes</taxon>
        <taxon>Mucorales</taxon>
        <taxon>Mucorineae</taxon>
        <taxon>Mucoraceae</taxon>
        <taxon>Parasitella</taxon>
    </lineage>
</organism>
<accession>A0A0B7N8S5</accession>
<proteinExistence type="predicted"/>
<evidence type="ECO:0000313" key="2">
    <source>
        <dbReference type="Proteomes" id="UP000054107"/>
    </source>
</evidence>
<dbReference type="AlphaFoldDB" id="A0A0B7N8S5"/>
<gene>
    <name evidence="1" type="primary">PARPA_09045.1 scaffold 35481</name>
</gene>
<protein>
    <submittedName>
        <fullName evidence="1">Uncharacterized protein</fullName>
    </submittedName>
</protein>
<dbReference type="Proteomes" id="UP000054107">
    <property type="component" value="Unassembled WGS sequence"/>
</dbReference>
<dbReference type="OrthoDB" id="5588333at2759"/>
<sequence>MGLVSRCDNPVFLNITAPLRRRAFAPKPGLFPVYDISGIISLLESLEDNFSLSISDLTRKLCWLLAITGNKRRRAPYVKSVIIRPHPNASLCPVLTYRAYLSRAASVVSIRSHPYRPQFLVNHVVRDVRSAALSVGGERVSHHVKSLMQYLSINGSPWAEQPLPKARALGPTLAIRNGASTDEAVLQGAWSSRQVLDAFYLLSRRTVTDLTRLTLNNG</sequence>
<dbReference type="EMBL" id="LN731759">
    <property type="protein sequence ID" value="CEP14855.1"/>
    <property type="molecule type" value="Genomic_DNA"/>
</dbReference>
<dbReference type="STRING" id="35722.A0A0B7N8S5"/>
<evidence type="ECO:0000313" key="1">
    <source>
        <dbReference type="EMBL" id="CEP14855.1"/>
    </source>
</evidence>
<keyword evidence="2" id="KW-1185">Reference proteome</keyword>